<protein>
    <submittedName>
        <fullName evidence="3">Uncharacterized protein</fullName>
    </submittedName>
</protein>
<dbReference type="VEuPathDB" id="TriTrypDB:TEOVI_000763300"/>
<evidence type="ECO:0000313" key="4">
    <source>
        <dbReference type="Proteomes" id="UP000195570"/>
    </source>
</evidence>
<dbReference type="GeneID" id="92381567"/>
<evidence type="ECO:0000256" key="2">
    <source>
        <dbReference type="SAM" id="MobiDB-lite"/>
    </source>
</evidence>
<keyword evidence="1" id="KW-0175">Coiled coil</keyword>
<sequence>MRKSFLGARFSPLVVWNTSYRFTSSTNPGPNQPVTGSANPTATTPKAVGKDEEKEEYSIPTAEILDAVRRRDFSAVQSHAVGIAQHKWKEEHNIPAACVVLTLFTWFFASGSRRRAERACRATEARVEEEAEQTLELVNTLIRKWRQNVQRAEQQLQLILDKNGELTKDIDRMTSGLRQCYVDTRAAAK</sequence>
<reference evidence="3" key="1">
    <citation type="submission" date="2016-09" db="EMBL/GenBank/DDBJ databases">
        <authorList>
            <person name="Hebert L."/>
            <person name="Moumen B."/>
        </authorList>
    </citation>
    <scope>NUCLEOTIDE SEQUENCE [LARGE SCALE GENOMIC DNA]</scope>
    <source>
        <strain evidence="3">OVI</strain>
    </source>
</reference>
<evidence type="ECO:0000313" key="3">
    <source>
        <dbReference type="EMBL" id="SCU65891.1"/>
    </source>
</evidence>
<feature type="region of interest" description="Disordered" evidence="2">
    <location>
        <begin position="23"/>
        <end position="55"/>
    </location>
</feature>
<name>A0A1G4I2J8_TRYEQ</name>
<proteinExistence type="predicted"/>
<feature type="coiled-coil region" evidence="1">
    <location>
        <begin position="113"/>
        <end position="169"/>
    </location>
</feature>
<keyword evidence="4" id="KW-1185">Reference proteome</keyword>
<dbReference type="Proteomes" id="UP000195570">
    <property type="component" value="Unassembled WGS sequence"/>
</dbReference>
<dbReference type="EMBL" id="CZPT02000451">
    <property type="protein sequence ID" value="SCU65891.1"/>
    <property type="molecule type" value="Genomic_DNA"/>
</dbReference>
<dbReference type="RefSeq" id="XP_067077408.1">
    <property type="nucleotide sequence ID" value="XM_067221307.1"/>
</dbReference>
<dbReference type="AlphaFoldDB" id="A0A1G4I2J8"/>
<organism evidence="3 4">
    <name type="scientific">Trypanosoma equiperdum</name>
    <dbReference type="NCBI Taxonomy" id="5694"/>
    <lineage>
        <taxon>Eukaryota</taxon>
        <taxon>Discoba</taxon>
        <taxon>Euglenozoa</taxon>
        <taxon>Kinetoplastea</taxon>
        <taxon>Metakinetoplastina</taxon>
        <taxon>Trypanosomatida</taxon>
        <taxon>Trypanosomatidae</taxon>
        <taxon>Trypanosoma</taxon>
    </lineage>
</organism>
<accession>A0A1G4I2J8</accession>
<comment type="caution">
    <text evidence="3">The sequence shown here is derived from an EMBL/GenBank/DDBJ whole genome shotgun (WGS) entry which is preliminary data.</text>
</comment>
<evidence type="ECO:0000256" key="1">
    <source>
        <dbReference type="SAM" id="Coils"/>
    </source>
</evidence>
<feature type="compositionally biased region" description="Polar residues" evidence="2">
    <location>
        <begin position="23"/>
        <end position="44"/>
    </location>
</feature>
<gene>
    <name evidence="3" type="ORF">TEOVI_000763300</name>
</gene>